<dbReference type="Proteomes" id="UP000515154">
    <property type="component" value="Linkage group LG13"/>
</dbReference>
<proteinExistence type="predicted"/>
<dbReference type="GO" id="GO:0005634">
    <property type="term" value="C:nucleus"/>
    <property type="evidence" value="ECO:0007669"/>
    <property type="project" value="TreeGrafter"/>
</dbReference>
<evidence type="ECO:0000313" key="3">
    <source>
        <dbReference type="RefSeq" id="XP_029643919.2"/>
    </source>
</evidence>
<keyword evidence="2" id="KW-1185">Reference proteome</keyword>
<dbReference type="PANTHER" id="PTHR19303:SF74">
    <property type="entry name" value="POGO TRANSPOSABLE ELEMENT WITH KRAB DOMAIN"/>
    <property type="match status" value="1"/>
</dbReference>
<dbReference type="Pfam" id="PF03184">
    <property type="entry name" value="DDE_1"/>
    <property type="match status" value="1"/>
</dbReference>
<sequence>MLETKKPRSTIVMVRHYKRKSERATLPQDVIQQAIQQVRARVISLREASRTFGIPLKPLSRYCTKAAEANNNDHSLSGYKKPRQVLTDEFENQSEAYVLAATEIYYRLAPKDVRKLTFQLSKAHGCDIPPTWHETEMAGEDWFSGYLQRHKNLFIRSPQATSLARETSFNKTNVAMFFNQLAEVILRYKFDPFNIYNMDETDITTVQRPDRIIARKGTKQVGKMISVERGPLVTLESCVNSAGNSIPLHFVFPRKNFRPHSLNNGPSGSDGGANPSGWMCEEQFVKFLQHFVRNVKCSKQSPCLLLLDNHDSHLSIEGLTYASDNGTTMLSFPSLHTQVTAIGQSGL</sequence>
<evidence type="ECO:0000313" key="2">
    <source>
        <dbReference type="Proteomes" id="UP000515154"/>
    </source>
</evidence>
<protein>
    <submittedName>
        <fullName evidence="3">Uncharacterized protein LOC115218308</fullName>
    </submittedName>
</protein>
<gene>
    <name evidence="3" type="primary">LOC115218308</name>
</gene>
<accession>A0A6P7SZW0</accession>
<dbReference type="PANTHER" id="PTHR19303">
    <property type="entry name" value="TRANSPOSON"/>
    <property type="match status" value="1"/>
</dbReference>
<name>A0A6P7SZW0_9MOLL</name>
<dbReference type="GO" id="GO:0003677">
    <property type="term" value="F:DNA binding"/>
    <property type="evidence" value="ECO:0007669"/>
    <property type="project" value="TreeGrafter"/>
</dbReference>
<dbReference type="RefSeq" id="XP_029643919.2">
    <property type="nucleotide sequence ID" value="XM_029788059.2"/>
</dbReference>
<feature type="domain" description="DDE-1" evidence="1">
    <location>
        <begin position="237"/>
        <end position="336"/>
    </location>
</feature>
<evidence type="ECO:0000259" key="1">
    <source>
        <dbReference type="Pfam" id="PF03184"/>
    </source>
</evidence>
<dbReference type="KEGG" id="osn:115218308"/>
<dbReference type="InterPro" id="IPR004875">
    <property type="entry name" value="DDE_SF_endonuclease_dom"/>
</dbReference>
<dbReference type="InterPro" id="IPR050863">
    <property type="entry name" value="CenT-Element_Derived"/>
</dbReference>
<organism evidence="2 3">
    <name type="scientific">Octopus sinensis</name>
    <name type="common">East Asian common octopus</name>
    <dbReference type="NCBI Taxonomy" id="2607531"/>
    <lineage>
        <taxon>Eukaryota</taxon>
        <taxon>Metazoa</taxon>
        <taxon>Spiralia</taxon>
        <taxon>Lophotrochozoa</taxon>
        <taxon>Mollusca</taxon>
        <taxon>Cephalopoda</taxon>
        <taxon>Coleoidea</taxon>
        <taxon>Octopodiformes</taxon>
        <taxon>Octopoda</taxon>
        <taxon>Incirrata</taxon>
        <taxon>Octopodidae</taxon>
        <taxon>Octopus</taxon>
    </lineage>
</organism>
<reference evidence="3" key="1">
    <citation type="submission" date="2025-08" db="UniProtKB">
        <authorList>
            <consortium name="RefSeq"/>
        </authorList>
    </citation>
    <scope>IDENTIFICATION</scope>
</reference>
<dbReference type="AlphaFoldDB" id="A0A6P7SZW0"/>